<evidence type="ECO:0000313" key="5">
    <source>
        <dbReference type="Proteomes" id="UP000008743"/>
    </source>
</evidence>
<dbReference type="Gene3D" id="3.30.200.20">
    <property type="entry name" value="Phosphorylase Kinase, domain 1"/>
    <property type="match status" value="1"/>
</dbReference>
<dbReference type="InterPro" id="IPR036770">
    <property type="entry name" value="Ankyrin_rpt-contain_sf"/>
</dbReference>
<dbReference type="PANTHER" id="PTHR44329:SF57">
    <property type="entry name" value="INTEGRIN-LINKED PROTEIN KINASE"/>
    <property type="match status" value="1"/>
</dbReference>
<dbReference type="InterPro" id="IPR000719">
    <property type="entry name" value="Prot_kinase_dom"/>
</dbReference>
<dbReference type="GO" id="GO:0007229">
    <property type="term" value="P:integrin-mediated signaling pathway"/>
    <property type="evidence" value="ECO:0007669"/>
    <property type="project" value="TreeGrafter"/>
</dbReference>
<dbReference type="STRING" id="595528.A0A0D2U477"/>
<dbReference type="GO" id="GO:0005524">
    <property type="term" value="F:ATP binding"/>
    <property type="evidence" value="ECO:0007669"/>
    <property type="project" value="InterPro"/>
</dbReference>
<dbReference type="InterPro" id="IPR051681">
    <property type="entry name" value="Ser/Thr_Kinases-Pseudokinases"/>
</dbReference>
<feature type="repeat" description="ANK" evidence="2">
    <location>
        <begin position="36"/>
        <end position="68"/>
    </location>
</feature>
<dbReference type="PhylomeDB" id="A0A0D2U477"/>
<dbReference type="Gene3D" id="1.25.40.20">
    <property type="entry name" value="Ankyrin repeat-containing domain"/>
    <property type="match status" value="1"/>
</dbReference>
<dbReference type="AlphaFoldDB" id="A0A0D2U477"/>
<dbReference type="GO" id="GO:0034446">
    <property type="term" value="P:substrate adhesion-dependent cell spreading"/>
    <property type="evidence" value="ECO:0007669"/>
    <property type="project" value="TreeGrafter"/>
</dbReference>
<gene>
    <name evidence="4" type="ORF">CAOG_001366</name>
</gene>
<dbReference type="PIRSF" id="PIRSF000654">
    <property type="entry name" value="Integrin-linked_kinase"/>
    <property type="match status" value="1"/>
</dbReference>
<dbReference type="GO" id="GO:0007160">
    <property type="term" value="P:cell-matrix adhesion"/>
    <property type="evidence" value="ECO:0007669"/>
    <property type="project" value="TreeGrafter"/>
</dbReference>
<name>A0A0D2U477_CAPO3</name>
<evidence type="ECO:0000256" key="2">
    <source>
        <dbReference type="PROSITE-ProRule" id="PRU00023"/>
    </source>
</evidence>
<keyword evidence="5" id="KW-1185">Reference proteome</keyword>
<dbReference type="OrthoDB" id="6718656at2759"/>
<protein>
    <submittedName>
        <fullName evidence="4">TKL/MLK/ILK protein kinase</fullName>
    </submittedName>
</protein>
<dbReference type="InterPro" id="IPR011009">
    <property type="entry name" value="Kinase-like_dom_sf"/>
</dbReference>
<keyword evidence="2" id="KW-0040">ANK repeat</keyword>
<keyword evidence="4" id="KW-0418">Kinase</keyword>
<organism evidence="4 5">
    <name type="scientific">Capsaspora owczarzaki (strain ATCC 30864)</name>
    <dbReference type="NCBI Taxonomy" id="595528"/>
    <lineage>
        <taxon>Eukaryota</taxon>
        <taxon>Filasterea</taxon>
        <taxon>Capsaspora</taxon>
    </lineage>
</organism>
<comment type="similarity">
    <text evidence="1">Belongs to the protein kinase superfamily. TKL Ser/Thr protein kinase family.</text>
</comment>
<dbReference type="EMBL" id="KE346361">
    <property type="protein sequence ID" value="KJE89976.1"/>
    <property type="molecule type" value="Genomic_DNA"/>
</dbReference>
<keyword evidence="4" id="KW-0808">Transferase</keyword>
<feature type="repeat" description="ANK" evidence="2">
    <location>
        <begin position="69"/>
        <end position="101"/>
    </location>
</feature>
<dbReference type="PROSITE" id="PS50297">
    <property type="entry name" value="ANK_REP_REGION"/>
    <property type="match status" value="2"/>
</dbReference>
<dbReference type="Pfam" id="PF07714">
    <property type="entry name" value="PK_Tyr_Ser-Thr"/>
    <property type="match status" value="1"/>
</dbReference>
<dbReference type="SUPFAM" id="SSF48403">
    <property type="entry name" value="Ankyrin repeat"/>
    <property type="match status" value="1"/>
</dbReference>
<accession>A0A0D2U477</accession>
<dbReference type="InterPro" id="IPR001245">
    <property type="entry name" value="Ser-Thr/Tyr_kinase_cat_dom"/>
</dbReference>
<reference evidence="5" key="1">
    <citation type="submission" date="2011-02" db="EMBL/GenBank/DDBJ databases">
        <title>The Genome Sequence of Capsaspora owczarzaki ATCC 30864.</title>
        <authorList>
            <person name="Russ C."/>
            <person name="Cuomo C."/>
            <person name="Burger G."/>
            <person name="Gray M.W."/>
            <person name="Holland P.W.H."/>
            <person name="King N."/>
            <person name="Lang F.B.F."/>
            <person name="Roger A.J."/>
            <person name="Ruiz-Trillo I."/>
            <person name="Young S.K."/>
            <person name="Zeng Q."/>
            <person name="Gargeya S."/>
            <person name="Alvarado L."/>
            <person name="Berlin A."/>
            <person name="Chapman S.B."/>
            <person name="Chen Z."/>
            <person name="Freedman E."/>
            <person name="Gellesch M."/>
            <person name="Goldberg J."/>
            <person name="Griggs A."/>
            <person name="Gujja S."/>
            <person name="Heilman E."/>
            <person name="Heiman D."/>
            <person name="Howarth C."/>
            <person name="Mehta T."/>
            <person name="Neiman D."/>
            <person name="Pearson M."/>
            <person name="Roberts A."/>
            <person name="Saif S."/>
            <person name="Shea T."/>
            <person name="Shenoy N."/>
            <person name="Sisk P."/>
            <person name="Stolte C."/>
            <person name="Sykes S."/>
            <person name="White J."/>
            <person name="Yandava C."/>
            <person name="Haas B."/>
            <person name="Nusbaum C."/>
            <person name="Birren B."/>
        </authorList>
    </citation>
    <scope>NUCLEOTIDE SEQUENCE</scope>
    <source>
        <strain evidence="5">ATCC 30864</strain>
    </source>
</reference>
<dbReference type="InterPro" id="IPR002110">
    <property type="entry name" value="Ankyrin_rpt"/>
</dbReference>
<sequence length="454" mass="51131">MATIEPHDEIINGEEAKVLKWIESYSNGNVDILDVHNFTLLHWAVRKHRVATVAALIAKKANVNAVNEIGDTPLHYAIAEGHLDVVQMLLACQPNVNVPNKHGNTPLHYATFWRFNDLAVLLVERGALVAQSNKYGETPLTRAGKQLGDAMKSLAMSAGQTLDPIPFKVTKVVVSTSKQVLSALGPAKFEFDWRLLEQPSSLGQGHLGEVARVRWNTKHELVLKTFHDQNVTKLQLNDFFAEAQVLRGLNHENLLPLLGYVAFAPHLGLVSEFLPDGSLYKQVHDTSKSIDTQTQVQWALGIANALNYLHGLTPPGMPYFDLTSHSIFIDKENVARVNVADSEFRRTFEKRLQLFKPHWIAPEGNVLKAESTDRKKADMYSFAIVMYEIFARRLVYDNMNAMQIGMKVALEQLRPVIPESVPRHFQQLISICWQESPEKRPAFDQVIPILQRCL</sequence>
<dbReference type="Pfam" id="PF00023">
    <property type="entry name" value="Ank"/>
    <property type="match status" value="1"/>
</dbReference>
<dbReference type="GO" id="GO:0004674">
    <property type="term" value="F:protein serine/threonine kinase activity"/>
    <property type="evidence" value="ECO:0007669"/>
    <property type="project" value="TreeGrafter"/>
</dbReference>
<dbReference type="PANTHER" id="PTHR44329">
    <property type="entry name" value="SERINE/THREONINE-PROTEIN KINASE TNNI3K-RELATED"/>
    <property type="match status" value="1"/>
</dbReference>
<feature type="domain" description="Protein kinase" evidence="3">
    <location>
        <begin position="196"/>
        <end position="450"/>
    </location>
</feature>
<dbReference type="InParanoid" id="A0A0D2U477"/>
<dbReference type="Gene3D" id="1.10.510.10">
    <property type="entry name" value="Transferase(Phosphotransferase) domain 1"/>
    <property type="match status" value="1"/>
</dbReference>
<dbReference type="SUPFAM" id="SSF56112">
    <property type="entry name" value="Protein kinase-like (PK-like)"/>
    <property type="match status" value="1"/>
</dbReference>
<dbReference type="GO" id="GO:0005925">
    <property type="term" value="C:focal adhesion"/>
    <property type="evidence" value="ECO:0007669"/>
    <property type="project" value="TreeGrafter"/>
</dbReference>
<feature type="repeat" description="ANK" evidence="2">
    <location>
        <begin position="102"/>
        <end position="134"/>
    </location>
</feature>
<evidence type="ECO:0000313" key="4">
    <source>
        <dbReference type="EMBL" id="KJE89976.1"/>
    </source>
</evidence>
<dbReference type="PROSITE" id="PS50088">
    <property type="entry name" value="ANK_REPEAT"/>
    <property type="match status" value="3"/>
</dbReference>
<dbReference type="GO" id="GO:0001725">
    <property type="term" value="C:stress fiber"/>
    <property type="evidence" value="ECO:0007669"/>
    <property type="project" value="TreeGrafter"/>
</dbReference>
<dbReference type="SMART" id="SM00248">
    <property type="entry name" value="ANK"/>
    <property type="match status" value="3"/>
</dbReference>
<evidence type="ECO:0000259" key="3">
    <source>
        <dbReference type="PROSITE" id="PS50011"/>
    </source>
</evidence>
<dbReference type="Pfam" id="PF13637">
    <property type="entry name" value="Ank_4"/>
    <property type="match status" value="1"/>
</dbReference>
<dbReference type="PROSITE" id="PS50011">
    <property type="entry name" value="PROTEIN_KINASE_DOM"/>
    <property type="match status" value="1"/>
</dbReference>
<dbReference type="eggNOG" id="KOG0195">
    <property type="taxonomic scope" value="Eukaryota"/>
</dbReference>
<proteinExistence type="inferred from homology"/>
<dbReference type="Proteomes" id="UP000008743">
    <property type="component" value="Unassembled WGS sequence"/>
</dbReference>
<evidence type="ECO:0000256" key="1">
    <source>
        <dbReference type="ARBA" id="ARBA00005843"/>
    </source>
</evidence>